<organism evidence="3 4">
    <name type="scientific">Kineococcus aurantiacus</name>
    <dbReference type="NCBI Taxonomy" id="37633"/>
    <lineage>
        <taxon>Bacteria</taxon>
        <taxon>Bacillati</taxon>
        <taxon>Actinomycetota</taxon>
        <taxon>Actinomycetes</taxon>
        <taxon>Kineosporiales</taxon>
        <taxon>Kineosporiaceae</taxon>
        <taxon>Kineococcus</taxon>
    </lineage>
</organism>
<dbReference type="EMBL" id="JACCBB010000001">
    <property type="protein sequence ID" value="NYD25007.1"/>
    <property type="molecule type" value="Genomic_DNA"/>
</dbReference>
<evidence type="ECO:0000313" key="4">
    <source>
        <dbReference type="Proteomes" id="UP000521922"/>
    </source>
</evidence>
<keyword evidence="2" id="KW-1133">Transmembrane helix</keyword>
<keyword evidence="4" id="KW-1185">Reference proteome</keyword>
<keyword evidence="2" id="KW-0472">Membrane</keyword>
<dbReference type="AlphaFoldDB" id="A0A7Y9DQR7"/>
<feature type="region of interest" description="Disordered" evidence="1">
    <location>
        <begin position="1"/>
        <end position="27"/>
    </location>
</feature>
<evidence type="ECO:0000256" key="2">
    <source>
        <dbReference type="SAM" id="Phobius"/>
    </source>
</evidence>
<reference evidence="3 4" key="1">
    <citation type="submission" date="2020-07" db="EMBL/GenBank/DDBJ databases">
        <title>Sequencing the genomes of 1000 actinobacteria strains.</title>
        <authorList>
            <person name="Klenk H.-P."/>
        </authorList>
    </citation>
    <scope>NUCLEOTIDE SEQUENCE [LARGE SCALE GENOMIC DNA]</scope>
    <source>
        <strain evidence="3 4">DSM 7487</strain>
    </source>
</reference>
<dbReference type="Proteomes" id="UP000521922">
    <property type="component" value="Unassembled WGS sequence"/>
</dbReference>
<gene>
    <name evidence="3" type="ORF">BJ968_004547</name>
</gene>
<name>A0A7Y9DQR7_9ACTN</name>
<accession>A0A7Y9DQR7</accession>
<protein>
    <submittedName>
        <fullName evidence="3">Uncharacterized protein</fullName>
    </submittedName>
</protein>
<sequence>MESHEKTGDRITADHLQDADGDRLDAHRPRRHAMGHRLGRGLAWMMLATGTGLSCAVIGLAVAAGELNTAAVATAGALVGTGRALLGSASASSKTRS</sequence>
<comment type="caution">
    <text evidence="3">The sequence shown here is derived from an EMBL/GenBank/DDBJ whole genome shotgun (WGS) entry which is preliminary data.</text>
</comment>
<feature type="transmembrane region" description="Helical" evidence="2">
    <location>
        <begin position="41"/>
        <end position="63"/>
    </location>
</feature>
<keyword evidence="2" id="KW-0812">Transmembrane</keyword>
<evidence type="ECO:0000313" key="3">
    <source>
        <dbReference type="EMBL" id="NYD25007.1"/>
    </source>
</evidence>
<dbReference type="RefSeq" id="WP_179755788.1">
    <property type="nucleotide sequence ID" value="NZ_BAAAGN010000008.1"/>
</dbReference>
<evidence type="ECO:0000256" key="1">
    <source>
        <dbReference type="SAM" id="MobiDB-lite"/>
    </source>
</evidence>
<proteinExistence type="predicted"/>
<feature type="transmembrane region" description="Helical" evidence="2">
    <location>
        <begin position="69"/>
        <end position="86"/>
    </location>
</feature>